<reference evidence="8 9" key="1">
    <citation type="submission" date="2015-11" db="EMBL/GenBank/DDBJ databases">
        <title>Draft Genome Sequence of the Strain BR 10303 (Bradyrhizobium sp.) isolated from nodules of Centrolobium paraense.</title>
        <authorList>
            <person name="Zelli J.E."/>
            <person name="Simoes-Araujo J.L."/>
            <person name="Barauna A.C."/>
            <person name="Silva K."/>
        </authorList>
    </citation>
    <scope>NUCLEOTIDE SEQUENCE [LARGE SCALE GENOMIC DNA]</scope>
    <source>
        <strain evidence="8 9">BR 10303</strain>
    </source>
</reference>
<keyword evidence="5 7" id="KW-1133">Transmembrane helix</keyword>
<keyword evidence="3" id="KW-0813">Transport</keyword>
<gene>
    <name evidence="8" type="ORF">AS156_36425</name>
</gene>
<keyword evidence="6 7" id="KW-0472">Membrane</keyword>
<dbReference type="EMBL" id="LNCU01000039">
    <property type="protein sequence ID" value="KWV58280.1"/>
    <property type="molecule type" value="Genomic_DNA"/>
</dbReference>
<dbReference type="InterPro" id="IPR036259">
    <property type="entry name" value="MFS_trans_sf"/>
</dbReference>
<dbReference type="InterPro" id="IPR004752">
    <property type="entry name" value="AmpG_permease/AT-1"/>
</dbReference>
<keyword evidence="4 7" id="KW-0812">Transmembrane</keyword>
<feature type="transmembrane region" description="Helical" evidence="7">
    <location>
        <begin position="290"/>
        <end position="311"/>
    </location>
</feature>
<feature type="transmembrane region" description="Helical" evidence="7">
    <location>
        <begin position="352"/>
        <end position="373"/>
    </location>
</feature>
<dbReference type="GO" id="GO:0022857">
    <property type="term" value="F:transmembrane transporter activity"/>
    <property type="evidence" value="ECO:0007669"/>
    <property type="project" value="InterPro"/>
</dbReference>
<sequence>MKLLLRKRLMGSRYMPHIGMVALASQQYLAIAFIYSAIPVVLRANGASLQLVGLYGMALFAFTVNFLWAPVVDRWSLNRLGLRRSWILMTQVGTATVLTVMAFLNPRTDFVPIFLVSLALAAIAATQRIATLGYIAEVLDSGERPLGATLLGWGRVIGHVIGGAVCLQLIGIFGWRPALLGLALLLAAFAAWVFGIPEPLVRKDRRRQPERLSILTILRNNGLWSTAATIAPGVIGIAVAFAMMQLRLVDLGFAAAEIGWIGALSDALTYTIVAPLTGAILKRMAPHRGVIWGCAVLAISFGALAIVDRYVDVRVSAVVSVGIVFVALAVQHVTFTNWFLGLARPGKAGTDVTFLTSVMAASALVGFAVSGFIGARLGYGVTLLLPGLGYALSALLAATFLRSADLTAQRVAAD</sequence>
<feature type="transmembrane region" description="Helical" evidence="7">
    <location>
        <begin position="85"/>
        <end position="104"/>
    </location>
</feature>
<comment type="caution">
    <text evidence="8">The sequence shown here is derived from an EMBL/GenBank/DDBJ whole genome shotgun (WGS) entry which is preliminary data.</text>
</comment>
<evidence type="ECO:0000256" key="6">
    <source>
        <dbReference type="ARBA" id="ARBA00023136"/>
    </source>
</evidence>
<feature type="transmembrane region" description="Helical" evidence="7">
    <location>
        <begin position="258"/>
        <end position="278"/>
    </location>
</feature>
<accession>A0A125Q9S4</accession>
<comment type="similarity">
    <text evidence="2">Belongs to the major facilitator superfamily.</text>
</comment>
<dbReference type="InterPro" id="IPR011701">
    <property type="entry name" value="MFS"/>
</dbReference>
<organism evidence="8 9">
    <name type="scientific">Bradyrhizobium macuxiense</name>
    <dbReference type="NCBI Taxonomy" id="1755647"/>
    <lineage>
        <taxon>Bacteria</taxon>
        <taxon>Pseudomonadati</taxon>
        <taxon>Pseudomonadota</taxon>
        <taxon>Alphaproteobacteria</taxon>
        <taxon>Hyphomicrobiales</taxon>
        <taxon>Nitrobacteraceae</taxon>
        <taxon>Bradyrhizobium</taxon>
    </lineage>
</organism>
<evidence type="ECO:0000256" key="7">
    <source>
        <dbReference type="SAM" id="Phobius"/>
    </source>
</evidence>
<proteinExistence type="inferred from homology"/>
<keyword evidence="9" id="KW-1185">Reference proteome</keyword>
<protein>
    <recommendedName>
        <fullName evidence="10">MFS transporter</fullName>
    </recommendedName>
</protein>
<dbReference type="PANTHER" id="PTHR12778:SF10">
    <property type="entry name" value="MAJOR FACILITATOR SUPERFAMILY DOMAIN-CONTAINING PROTEIN 3"/>
    <property type="match status" value="1"/>
</dbReference>
<feature type="transmembrane region" description="Helical" evidence="7">
    <location>
        <begin position="110"/>
        <end position="135"/>
    </location>
</feature>
<evidence type="ECO:0000313" key="9">
    <source>
        <dbReference type="Proteomes" id="UP000057737"/>
    </source>
</evidence>
<evidence type="ECO:0000256" key="4">
    <source>
        <dbReference type="ARBA" id="ARBA00022692"/>
    </source>
</evidence>
<feature type="transmembrane region" description="Helical" evidence="7">
    <location>
        <begin position="379"/>
        <end position="401"/>
    </location>
</feature>
<evidence type="ECO:0000256" key="5">
    <source>
        <dbReference type="ARBA" id="ARBA00022989"/>
    </source>
</evidence>
<evidence type="ECO:0000256" key="3">
    <source>
        <dbReference type="ARBA" id="ARBA00022448"/>
    </source>
</evidence>
<dbReference type="PANTHER" id="PTHR12778">
    <property type="entry name" value="SOLUTE CARRIER FAMILY 33 ACETYL-COA TRANSPORTER -RELATED"/>
    <property type="match status" value="1"/>
</dbReference>
<dbReference type="Gene3D" id="1.20.1250.20">
    <property type="entry name" value="MFS general substrate transporter like domains"/>
    <property type="match status" value="1"/>
</dbReference>
<evidence type="ECO:0000313" key="8">
    <source>
        <dbReference type="EMBL" id="KWV58280.1"/>
    </source>
</evidence>
<evidence type="ECO:0000256" key="2">
    <source>
        <dbReference type="ARBA" id="ARBA00008335"/>
    </source>
</evidence>
<evidence type="ECO:0000256" key="1">
    <source>
        <dbReference type="ARBA" id="ARBA00004141"/>
    </source>
</evidence>
<feature type="transmembrane region" description="Helical" evidence="7">
    <location>
        <begin position="181"/>
        <end position="201"/>
    </location>
</feature>
<dbReference type="Proteomes" id="UP000057737">
    <property type="component" value="Unassembled WGS sequence"/>
</dbReference>
<dbReference type="AlphaFoldDB" id="A0A125Q9S4"/>
<feature type="transmembrane region" description="Helical" evidence="7">
    <location>
        <begin position="54"/>
        <end position="73"/>
    </location>
</feature>
<name>A0A125Q9S4_9BRAD</name>
<dbReference type="Pfam" id="PF07690">
    <property type="entry name" value="MFS_1"/>
    <property type="match status" value="1"/>
</dbReference>
<comment type="subcellular location">
    <subcellularLocation>
        <location evidence="1">Membrane</location>
        <topology evidence="1">Multi-pass membrane protein</topology>
    </subcellularLocation>
</comment>
<feature type="transmembrane region" description="Helical" evidence="7">
    <location>
        <begin position="222"/>
        <end position="246"/>
    </location>
</feature>
<dbReference type="SUPFAM" id="SSF103473">
    <property type="entry name" value="MFS general substrate transporter"/>
    <property type="match status" value="1"/>
</dbReference>
<evidence type="ECO:0008006" key="10">
    <source>
        <dbReference type="Google" id="ProtNLM"/>
    </source>
</evidence>
<feature type="transmembrane region" description="Helical" evidence="7">
    <location>
        <begin position="317"/>
        <end position="340"/>
    </location>
</feature>
<feature type="transmembrane region" description="Helical" evidence="7">
    <location>
        <begin position="156"/>
        <end position="175"/>
    </location>
</feature>
<dbReference type="GO" id="GO:0016020">
    <property type="term" value="C:membrane"/>
    <property type="evidence" value="ECO:0007669"/>
    <property type="project" value="UniProtKB-SubCell"/>
</dbReference>
<feature type="transmembrane region" description="Helical" evidence="7">
    <location>
        <begin position="21"/>
        <end position="42"/>
    </location>
</feature>